<dbReference type="Pfam" id="PF00041">
    <property type="entry name" value="fn3"/>
    <property type="match status" value="1"/>
</dbReference>
<name>A0A3N0VZ11_9FLAO</name>
<dbReference type="Proteomes" id="UP000269375">
    <property type="component" value="Unassembled WGS sequence"/>
</dbReference>
<reference evidence="5 7" key="2">
    <citation type="submission" date="2019-03" db="EMBL/GenBank/DDBJ databases">
        <title>Genomic Encyclopedia of Archaeal and Bacterial Type Strains, Phase II (KMG-II): from individual species to whole genera.</title>
        <authorList>
            <person name="Goeker M."/>
        </authorList>
    </citation>
    <scope>NUCLEOTIDE SEQUENCE [LARGE SCALE GENOMIC DNA]</scope>
    <source>
        <strain evidence="5 7">DSM 15235</strain>
    </source>
</reference>
<dbReference type="RefSeq" id="WP_123263228.1">
    <property type="nucleotide sequence ID" value="NZ_RJTX01000002.1"/>
</dbReference>
<dbReference type="Gene3D" id="2.60.40.10">
    <property type="entry name" value="Immunoglobulins"/>
    <property type="match status" value="4"/>
</dbReference>
<feature type="domain" description="Fibronectin type-III" evidence="3">
    <location>
        <begin position="540"/>
        <end position="633"/>
    </location>
</feature>
<dbReference type="InterPro" id="IPR026444">
    <property type="entry name" value="Secre_tail"/>
</dbReference>
<dbReference type="InterPro" id="IPR013783">
    <property type="entry name" value="Ig-like_fold"/>
</dbReference>
<dbReference type="InterPro" id="IPR003961">
    <property type="entry name" value="FN3_dom"/>
</dbReference>
<sequence length="1239" mass="129256">MKKLLLTCLVALSVGAYAQVGPPQATNPNTNNGYGFTQSSGTYTPLSASRTIWQSGATLGTDAVSAAINLPSAFKFNGKSYSSIYISNNGFVTLGTAAVSSTYTGLSTDTTTPYEGAFAGFAVNLRNANTTTSEIAYETVGSKFIVQFTDLQGNSAAAAQTLNFQIQFDLITNIVNIVYGNCVSGTAALTGQVGIRGSESSDVNNRTGTDWTATGVGTSNTSTCTIGTTNATTVPASGLTFTYTPGTWISAAPTYATLPFTENFGSWVNGNSTGDLPNASNWRTWPSRGDNSWRASDISTSGFTSASGWTSTSGTATVATPAVAPTARFHAYNTVNASGYMDLYVNLSSGGAGARFLSFDYINPTGSDVLKIQLSTDGGTTFNTVGPTYGVSSSWSSKSLDLGSNSATAIVRFIATGDNGSDDIYIDNVNITASTALPNCTTISSPTNASTGISVTPTITWNASTSAVSSYKLTIGTTPGGTDIMNAVDVGNVTTYTIPAASQLLYGKTYYAKVSPVNSNGTATGCTEISFKTKDIGCPSVTAPAASATGVSLTPAITWSAVTDATGYRLTVGTTSGGTDILNNIDLGNVTTYTFTTPLNNSTTYFYVVNAYTSTSNSASCTQRSFTTLCQPSNAPYTENFDTTLVGSSSNTNAPTCWSYVETSGSAGYGYVTTSGASTPNSYYLYNSSATTGNIMLVSPQTNNLSDGTKRVKFLAKGSTGYVLQVGTLSDPATPSSFTAIGSSITLTSSWSQYIVNIPAGTNLYVALRHGLGDTYRSIYIDDVTVENIPACVEPTGLTSSAITYKAATISWTASSSAPTGNYDIFVSTTNSAPAVNATPTATNVTSPYTLTPLNPSTTYYVWVRSNCGTSTSPWAPLPSLTTASFCPSVTAPTANATNVSLTPTITWTAMTGATGYRITMGTTPGGTDILNNVDVGNVLTYTLSTSLNNSTSYFYTVNAYDAQVTSQSCTVRILNTACAPIVPSYTNNFNAYPGACWVSASGGTPATGSTGTSSYWVEDGFLNSGTTGAIRYNSYSTGRAGWFKTPVFNLSAGGYRVKFNYGLTNYAETTPGTLGSDDVVQFLVSQDGGTTWTVLQTWNAANSPSNTSNNYSLDLTGYVSANTMFAFYANDGSVDDPNDVDFSVDNFIIEPTSTMGTVETKGNKNNIKAYPNPFADVLNISDISNVKSVSIMDVAGRLVKTIDTPSSALHLGELKSGLYLVVLTMKDGSRQTIKAIKK</sequence>
<proteinExistence type="predicted"/>
<dbReference type="NCBIfam" id="TIGR04183">
    <property type="entry name" value="Por_Secre_tail"/>
    <property type="match status" value="1"/>
</dbReference>
<evidence type="ECO:0000256" key="1">
    <source>
        <dbReference type="ARBA" id="ARBA00022729"/>
    </source>
</evidence>
<dbReference type="PROSITE" id="PS50853">
    <property type="entry name" value="FN3"/>
    <property type="match status" value="3"/>
</dbReference>
<feature type="signal peptide" evidence="2">
    <location>
        <begin position="1"/>
        <end position="18"/>
    </location>
</feature>
<feature type="chain" id="PRO_5018280531" evidence="2">
    <location>
        <begin position="19"/>
        <end position="1239"/>
    </location>
</feature>
<dbReference type="AlphaFoldDB" id="A0A3N0VZ11"/>
<dbReference type="SMART" id="SM00060">
    <property type="entry name" value="FN3"/>
    <property type="match status" value="4"/>
</dbReference>
<accession>A0A3N0VZ11</accession>
<evidence type="ECO:0000313" key="4">
    <source>
        <dbReference type="EMBL" id="ROH98032.1"/>
    </source>
</evidence>
<keyword evidence="7" id="KW-1185">Reference proteome</keyword>
<evidence type="ECO:0000313" key="6">
    <source>
        <dbReference type="Proteomes" id="UP000269375"/>
    </source>
</evidence>
<dbReference type="CDD" id="cd00063">
    <property type="entry name" value="FN3"/>
    <property type="match status" value="1"/>
</dbReference>
<evidence type="ECO:0000313" key="7">
    <source>
        <dbReference type="Proteomes" id="UP000295709"/>
    </source>
</evidence>
<dbReference type="InterPro" id="IPR036116">
    <property type="entry name" value="FN3_sf"/>
</dbReference>
<dbReference type="Gene3D" id="2.60.120.260">
    <property type="entry name" value="Galactose-binding domain-like"/>
    <property type="match status" value="1"/>
</dbReference>
<dbReference type="Gene3D" id="2.60.120.200">
    <property type="match status" value="1"/>
</dbReference>
<dbReference type="Proteomes" id="UP000295709">
    <property type="component" value="Unassembled WGS sequence"/>
</dbReference>
<dbReference type="EMBL" id="SOQW01000002">
    <property type="protein sequence ID" value="TDX92776.1"/>
    <property type="molecule type" value="Genomic_DNA"/>
</dbReference>
<dbReference type="SUPFAM" id="SSF49265">
    <property type="entry name" value="Fibronectin type III"/>
    <property type="match status" value="4"/>
</dbReference>
<keyword evidence="1 2" id="KW-0732">Signal</keyword>
<evidence type="ECO:0000256" key="2">
    <source>
        <dbReference type="SAM" id="SignalP"/>
    </source>
</evidence>
<reference evidence="6" key="1">
    <citation type="submission" date="2018-11" db="EMBL/GenBank/DDBJ databases">
        <title>Proposal to divide the Flavobacteriaceae and reorganize its genera based on Amino Acid Identity values calculated from whole genome sequences.</title>
        <authorList>
            <person name="Nicholson A.C."/>
            <person name="Gulvik C.A."/>
            <person name="Whitney A.M."/>
            <person name="Humrighouse B.W."/>
            <person name="Bell M."/>
            <person name="Holmes B."/>
            <person name="Steigerwalt A."/>
            <person name="Villarma A."/>
            <person name="Sheth M."/>
            <person name="Batra D."/>
            <person name="Pryor J."/>
            <person name="Bernardet J.-F."/>
            <person name="Hugo C."/>
            <person name="Kampfer P."/>
            <person name="Newman J."/>
            <person name="Mcquiston J.R."/>
        </authorList>
    </citation>
    <scope>NUCLEOTIDE SEQUENCE [LARGE SCALE GENOMIC DNA]</scope>
    <source>
        <strain evidence="6">DSM 15235</strain>
    </source>
</reference>
<feature type="domain" description="Fibronectin type-III" evidence="3">
    <location>
        <begin position="442"/>
        <end position="536"/>
    </location>
</feature>
<evidence type="ECO:0000259" key="3">
    <source>
        <dbReference type="PROSITE" id="PS50853"/>
    </source>
</evidence>
<dbReference type="OrthoDB" id="9813840at2"/>
<comment type="caution">
    <text evidence="4">The sequence shown here is derived from an EMBL/GenBank/DDBJ whole genome shotgun (WGS) entry which is preliminary data.</text>
</comment>
<protein>
    <submittedName>
        <fullName evidence="5">Secreted protein (Por secretion system target)</fullName>
    </submittedName>
    <submittedName>
        <fullName evidence="4">T9SS C-terminal target domain-containing protein</fullName>
    </submittedName>
</protein>
<feature type="domain" description="Fibronectin type-III" evidence="3">
    <location>
        <begin position="794"/>
        <end position="886"/>
    </location>
</feature>
<dbReference type="EMBL" id="RJTX01000002">
    <property type="protein sequence ID" value="ROH98032.1"/>
    <property type="molecule type" value="Genomic_DNA"/>
</dbReference>
<dbReference type="Pfam" id="PF18962">
    <property type="entry name" value="Por_Secre_tail"/>
    <property type="match status" value="1"/>
</dbReference>
<evidence type="ECO:0000313" key="5">
    <source>
        <dbReference type="EMBL" id="TDX92776.1"/>
    </source>
</evidence>
<gene>
    <name evidence="5" type="ORF">BCF50_1716</name>
    <name evidence="4" type="ORF">EGI05_11855</name>
</gene>
<organism evidence="4 6">
    <name type="scientific">Chryseobacterium daecheongense</name>
    <dbReference type="NCBI Taxonomy" id="192389"/>
    <lineage>
        <taxon>Bacteria</taxon>
        <taxon>Pseudomonadati</taxon>
        <taxon>Bacteroidota</taxon>
        <taxon>Flavobacteriia</taxon>
        <taxon>Flavobacteriales</taxon>
        <taxon>Weeksellaceae</taxon>
        <taxon>Chryseobacterium group</taxon>
        <taxon>Chryseobacterium</taxon>
    </lineage>
</organism>